<evidence type="ECO:0000256" key="2">
    <source>
        <dbReference type="ARBA" id="ARBA00022801"/>
    </source>
</evidence>
<reference evidence="4" key="1">
    <citation type="submission" date="2016-12" db="EMBL/GenBank/DDBJ databases">
        <title>Draft genome sequence of Roseomonas mucosa strain AU37, isolated from a peripheral intravenous catheter.</title>
        <authorList>
            <person name="Choudhury M.A."/>
            <person name="Sidjabat H.E."/>
            <person name="Wailan A.M."/>
            <person name="Zhang L."/>
            <person name="Marsh N.M."/>
            <person name="Rickard C.M."/>
            <person name="Davies M."/>
            <person name="Mcmillan D.J."/>
        </authorList>
    </citation>
    <scope>NUCLEOTIDE SEQUENCE [LARGE SCALE GENOMIC DNA]</scope>
    <source>
        <strain evidence="4">AU37</strain>
    </source>
</reference>
<name>A0A1S8D7N7_9PROT</name>
<dbReference type="SUPFAM" id="SSF53474">
    <property type="entry name" value="alpha/beta-Hydrolases"/>
    <property type="match status" value="1"/>
</dbReference>
<dbReference type="NCBIfam" id="TIGR01840">
    <property type="entry name" value="esterase_phb"/>
    <property type="match status" value="1"/>
</dbReference>
<dbReference type="InterPro" id="IPR050955">
    <property type="entry name" value="Plant_Biomass_Hydrol_Est"/>
</dbReference>
<dbReference type="STRING" id="207340.APZ41_005005"/>
<dbReference type="InterPro" id="IPR029058">
    <property type="entry name" value="AB_hydrolase_fold"/>
</dbReference>
<keyword evidence="2" id="KW-0378">Hydrolase</keyword>
<evidence type="ECO:0000256" key="3">
    <source>
        <dbReference type="SAM" id="MobiDB-lite"/>
    </source>
</evidence>
<sequence>MTSILPREIAEAARLTRDGRLSEATALLRRHLTGEATPGQPDPGQPGSGGASPGPRPGPAPSRPSTLGSSSDGAAGKPGGAAGLAEAGAMAKQILSGVPGALRGLTELPGRLPGMLQGGWSAPEAPQPPAPEGAQFLARSFEGEGGRLAYRLYIPARRGTGLMPLLVMLHGCTQSAEDFAAGTRMNQLAEEKGFLVAYPAQSGSANMQRCWNWFRPGDQQRDAGEPGLIAGMAREILREDGADPSRVYVAGLSAGGAAATILATRYPDLFAAAGVHSGLGCGAARDLPSALSAMRQGAAGLPAPPAGAGARLVPTIVFHADGDSTVNPRNGDQIIEQLQRSLPVDWRMRVEEGRVPNGHAWRRTLYADGSGRHPLEQWLVHGGGHAWSGGSPDGSYTDPKGPDASREMLRFFLEHPKG</sequence>
<feature type="compositionally biased region" description="Low complexity" evidence="3">
    <location>
        <begin position="63"/>
        <end position="75"/>
    </location>
</feature>
<dbReference type="PANTHER" id="PTHR43037">
    <property type="entry name" value="UNNAMED PRODUCT-RELATED"/>
    <property type="match status" value="1"/>
</dbReference>
<dbReference type="EMBL" id="LLWF02000009">
    <property type="protein sequence ID" value="ONH84301.1"/>
    <property type="molecule type" value="Genomic_DNA"/>
</dbReference>
<dbReference type="PANTHER" id="PTHR43037:SF1">
    <property type="entry name" value="BLL1128 PROTEIN"/>
    <property type="match status" value="1"/>
</dbReference>
<proteinExistence type="predicted"/>
<dbReference type="Pfam" id="PF10503">
    <property type="entry name" value="Esterase_PHB"/>
    <property type="match status" value="1"/>
</dbReference>
<dbReference type="GO" id="GO:0016787">
    <property type="term" value="F:hydrolase activity"/>
    <property type="evidence" value="ECO:0007669"/>
    <property type="project" value="UniProtKB-KW"/>
</dbReference>
<evidence type="ECO:0000256" key="1">
    <source>
        <dbReference type="ARBA" id="ARBA00022729"/>
    </source>
</evidence>
<dbReference type="Gene3D" id="3.40.50.1820">
    <property type="entry name" value="alpha/beta hydrolase"/>
    <property type="match status" value="1"/>
</dbReference>
<gene>
    <name evidence="4" type="ORF">APZ41_005005</name>
</gene>
<dbReference type="Proteomes" id="UP000054844">
    <property type="component" value="Unassembled WGS sequence"/>
</dbReference>
<protein>
    <submittedName>
        <fullName evidence="4">Esterase</fullName>
    </submittedName>
</protein>
<dbReference type="InterPro" id="IPR010126">
    <property type="entry name" value="Esterase_phb"/>
</dbReference>
<accession>A0A1S8D7N7</accession>
<feature type="region of interest" description="Disordered" evidence="3">
    <location>
        <begin position="30"/>
        <end position="82"/>
    </location>
</feature>
<evidence type="ECO:0000313" key="4">
    <source>
        <dbReference type="EMBL" id="ONH84301.1"/>
    </source>
</evidence>
<comment type="caution">
    <text evidence="4">The sequence shown here is derived from an EMBL/GenBank/DDBJ whole genome shotgun (WGS) entry which is preliminary data.</text>
</comment>
<evidence type="ECO:0000313" key="5">
    <source>
        <dbReference type="Proteomes" id="UP000054844"/>
    </source>
</evidence>
<dbReference type="AlphaFoldDB" id="A0A1S8D7N7"/>
<keyword evidence="5" id="KW-1185">Reference proteome</keyword>
<keyword evidence="1" id="KW-0732">Signal</keyword>
<organism evidence="4 5">
    <name type="scientific">Roseomonas mucosa</name>
    <dbReference type="NCBI Taxonomy" id="207340"/>
    <lineage>
        <taxon>Bacteria</taxon>
        <taxon>Pseudomonadati</taxon>
        <taxon>Pseudomonadota</taxon>
        <taxon>Alphaproteobacteria</taxon>
        <taxon>Acetobacterales</taxon>
        <taxon>Roseomonadaceae</taxon>
        <taxon>Roseomonas</taxon>
    </lineage>
</organism>
<dbReference type="RefSeq" id="WP_076970130.1">
    <property type="nucleotide sequence ID" value="NZ_LLWF02000009.1"/>
</dbReference>
<dbReference type="GO" id="GO:0005576">
    <property type="term" value="C:extracellular region"/>
    <property type="evidence" value="ECO:0007669"/>
    <property type="project" value="InterPro"/>
</dbReference>